<dbReference type="PANTHER" id="PTHR11986:SF79">
    <property type="entry name" value="ACETYLORNITHINE AMINOTRANSFERASE, MITOCHONDRIAL"/>
    <property type="match status" value="1"/>
</dbReference>
<dbReference type="FunFam" id="3.40.640.10:FF:000004">
    <property type="entry name" value="Acetylornithine aminotransferase"/>
    <property type="match status" value="1"/>
</dbReference>
<evidence type="ECO:0000313" key="6">
    <source>
        <dbReference type="EMBL" id="SIS73559.1"/>
    </source>
</evidence>
<dbReference type="OrthoDB" id="9801052at2"/>
<dbReference type="EMBL" id="FTOH01000004">
    <property type="protein sequence ID" value="SIS73559.1"/>
    <property type="molecule type" value="Genomic_DNA"/>
</dbReference>
<dbReference type="InterPro" id="IPR049704">
    <property type="entry name" value="Aminotrans_3_PPA_site"/>
</dbReference>
<dbReference type="GO" id="GO:0006526">
    <property type="term" value="P:L-arginine biosynthetic process"/>
    <property type="evidence" value="ECO:0007669"/>
    <property type="project" value="UniProtKB-UniRule"/>
</dbReference>
<keyword evidence="2 5" id="KW-0028">Amino-acid biosynthesis</keyword>
<comment type="subcellular location">
    <subcellularLocation>
        <location evidence="5">Cytoplasm</location>
    </subcellularLocation>
</comment>
<dbReference type="NCBIfam" id="NF002325">
    <property type="entry name" value="PRK01278.1"/>
    <property type="match status" value="1"/>
</dbReference>
<dbReference type="InterPro" id="IPR005814">
    <property type="entry name" value="Aminotrans_3"/>
</dbReference>
<dbReference type="AlphaFoldDB" id="A0A1N7LIC9"/>
<accession>A0A1N7LIC9</accession>
<gene>
    <name evidence="5" type="primary">argD</name>
    <name evidence="6" type="ORF">SAMN05421686_1048</name>
</gene>
<dbReference type="InterPro" id="IPR015424">
    <property type="entry name" value="PyrdxlP-dep_Trfase"/>
</dbReference>
<evidence type="ECO:0000313" key="7">
    <source>
        <dbReference type="Proteomes" id="UP000185639"/>
    </source>
</evidence>
<feature type="binding site" evidence="5">
    <location>
        <position position="272"/>
    </location>
    <ligand>
        <name>pyridoxal 5'-phosphate</name>
        <dbReference type="ChEBI" id="CHEBI:597326"/>
    </ligand>
</feature>
<protein>
    <recommendedName>
        <fullName evidence="5">Acetylornithine aminotransferase</fullName>
        <shortName evidence="5">ACOAT</shortName>
        <ecNumber evidence="5">2.6.1.11</ecNumber>
    </recommendedName>
</protein>
<dbReference type="GO" id="GO:0005737">
    <property type="term" value="C:cytoplasm"/>
    <property type="evidence" value="ECO:0007669"/>
    <property type="project" value="UniProtKB-SubCell"/>
</dbReference>
<name>A0A1N7LIC9_9GAMM</name>
<evidence type="ECO:0000256" key="5">
    <source>
        <dbReference type="HAMAP-Rule" id="MF_01107"/>
    </source>
</evidence>
<dbReference type="STRING" id="484498.SAMN05421686_1048"/>
<keyword evidence="4 5" id="KW-0663">Pyridoxal phosphate</keyword>
<keyword evidence="7" id="KW-1185">Reference proteome</keyword>
<feature type="binding site" evidence="5">
    <location>
        <begin position="95"/>
        <end position="96"/>
    </location>
    <ligand>
        <name>pyridoxal 5'-phosphate</name>
        <dbReference type="ChEBI" id="CHEBI:597326"/>
    </ligand>
</feature>
<dbReference type="InterPro" id="IPR004636">
    <property type="entry name" value="AcOrn/SuccOrn_fam"/>
</dbReference>
<dbReference type="PANTHER" id="PTHR11986">
    <property type="entry name" value="AMINOTRANSFERASE CLASS III"/>
    <property type="match status" value="1"/>
</dbReference>
<feature type="binding site" evidence="5">
    <location>
        <position position="271"/>
    </location>
    <ligand>
        <name>N(2)-acetyl-L-ornithine</name>
        <dbReference type="ChEBI" id="CHEBI:57805"/>
    </ligand>
</feature>
<dbReference type="GO" id="GO:0003992">
    <property type="term" value="F:N2-acetyl-L-ornithine:2-oxoglutarate 5-aminotransferase activity"/>
    <property type="evidence" value="ECO:0007669"/>
    <property type="project" value="UniProtKB-UniRule"/>
</dbReference>
<dbReference type="GO" id="GO:0042802">
    <property type="term" value="F:identical protein binding"/>
    <property type="evidence" value="ECO:0007669"/>
    <property type="project" value="TreeGrafter"/>
</dbReference>
<dbReference type="HAMAP" id="MF_01107">
    <property type="entry name" value="ArgD_aminotrans_3"/>
    <property type="match status" value="1"/>
</dbReference>
<keyword evidence="5" id="KW-0963">Cytoplasm</keyword>
<evidence type="ECO:0000256" key="4">
    <source>
        <dbReference type="ARBA" id="ARBA00022898"/>
    </source>
</evidence>
<comment type="subunit">
    <text evidence="5">Homodimer.</text>
</comment>
<dbReference type="Pfam" id="PF00202">
    <property type="entry name" value="Aminotran_3"/>
    <property type="match status" value="1"/>
</dbReference>
<proteinExistence type="inferred from homology"/>
<dbReference type="CDD" id="cd00610">
    <property type="entry name" value="OAT_like"/>
    <property type="match status" value="1"/>
</dbReference>
<dbReference type="InterPro" id="IPR015421">
    <property type="entry name" value="PyrdxlP-dep_Trfase_major"/>
</dbReference>
<dbReference type="EC" id="2.6.1.11" evidence="5"/>
<evidence type="ECO:0000256" key="3">
    <source>
        <dbReference type="ARBA" id="ARBA00022679"/>
    </source>
</evidence>
<comment type="miscellaneous">
    <text evidence="5">May also have succinyldiaminopimelate aminotransferase activity, thus carrying out the corresponding step in lysine biosynthesis.</text>
</comment>
<dbReference type="Proteomes" id="UP000185639">
    <property type="component" value="Unassembled WGS sequence"/>
</dbReference>
<evidence type="ECO:0000256" key="1">
    <source>
        <dbReference type="ARBA" id="ARBA00022576"/>
    </source>
</evidence>
<dbReference type="RefSeq" id="WP_076515164.1">
    <property type="nucleotide sequence ID" value="NZ_FTOH01000004.1"/>
</dbReference>
<dbReference type="NCBIfam" id="TIGR00707">
    <property type="entry name" value="argD"/>
    <property type="match status" value="1"/>
</dbReference>
<dbReference type="GO" id="GO:0030170">
    <property type="term" value="F:pyridoxal phosphate binding"/>
    <property type="evidence" value="ECO:0007669"/>
    <property type="project" value="InterPro"/>
</dbReference>
<feature type="binding site" evidence="5">
    <location>
        <begin position="214"/>
        <end position="217"/>
    </location>
    <ligand>
        <name>pyridoxal 5'-phosphate</name>
        <dbReference type="ChEBI" id="CHEBI:597326"/>
    </ligand>
</feature>
<comment type="pathway">
    <text evidence="5">Amino-acid biosynthesis; L-arginine biosynthesis; N(2)-acetyl-L-ornithine from L-glutamate: step 4/4.</text>
</comment>
<dbReference type="InterPro" id="IPR050103">
    <property type="entry name" value="Class-III_PLP-dep_AT"/>
</dbReference>
<keyword evidence="1 5" id="KW-0032">Aminotransferase</keyword>
<dbReference type="PIRSF" id="PIRSF000521">
    <property type="entry name" value="Transaminase_4ab_Lys_Orn"/>
    <property type="match status" value="1"/>
</dbReference>
<keyword evidence="5" id="KW-0055">Arginine biosynthesis</keyword>
<feature type="binding site" evidence="5">
    <location>
        <position position="127"/>
    </location>
    <ligand>
        <name>pyridoxal 5'-phosphate</name>
        <dbReference type="ChEBI" id="CHEBI:597326"/>
    </ligand>
</feature>
<feature type="binding site" evidence="5">
    <location>
        <position position="130"/>
    </location>
    <ligand>
        <name>N(2)-acetyl-L-ornithine</name>
        <dbReference type="ChEBI" id="CHEBI:57805"/>
    </ligand>
</feature>
<organism evidence="6 7">
    <name type="scientific">Thalassolituus maritimus</name>
    <dbReference type="NCBI Taxonomy" id="484498"/>
    <lineage>
        <taxon>Bacteria</taxon>
        <taxon>Pseudomonadati</taxon>
        <taxon>Pseudomonadota</taxon>
        <taxon>Gammaproteobacteria</taxon>
        <taxon>Oceanospirillales</taxon>
        <taxon>Oceanospirillaceae</taxon>
        <taxon>Thalassolituus</taxon>
    </lineage>
</organism>
<dbReference type="Gene3D" id="3.40.640.10">
    <property type="entry name" value="Type I PLP-dependent aspartate aminotransferase-like (Major domain)"/>
    <property type="match status" value="1"/>
</dbReference>
<dbReference type="Gene3D" id="3.90.1150.10">
    <property type="entry name" value="Aspartate Aminotransferase, domain 1"/>
    <property type="match status" value="1"/>
</dbReference>
<dbReference type="UniPathway" id="UPA00068">
    <property type="reaction ID" value="UER00109"/>
</dbReference>
<dbReference type="PROSITE" id="PS00600">
    <property type="entry name" value="AA_TRANSFER_CLASS_3"/>
    <property type="match status" value="1"/>
</dbReference>
<comment type="similarity">
    <text evidence="5">Belongs to the class-III pyridoxal-phosphate-dependent aminotransferase family. ArgD subfamily.</text>
</comment>
<evidence type="ECO:0000256" key="2">
    <source>
        <dbReference type="ARBA" id="ARBA00022605"/>
    </source>
</evidence>
<dbReference type="InterPro" id="IPR015422">
    <property type="entry name" value="PyrdxlP-dep_Trfase_small"/>
</dbReference>
<comment type="cofactor">
    <cofactor evidence="5">
        <name>pyridoxal 5'-phosphate</name>
        <dbReference type="ChEBI" id="CHEBI:597326"/>
    </cofactor>
    <text evidence="5">Binds 1 pyridoxal phosphate per subunit.</text>
</comment>
<reference evidence="7" key="1">
    <citation type="submission" date="2017-01" db="EMBL/GenBank/DDBJ databases">
        <authorList>
            <person name="Varghese N."/>
            <person name="Submissions S."/>
        </authorList>
    </citation>
    <scope>NUCLEOTIDE SEQUENCE [LARGE SCALE GENOMIC DNA]</scope>
    <source>
        <strain evidence="7">DSM 24913</strain>
    </source>
</reference>
<feature type="modified residue" description="N6-(pyridoxal phosphate)lysine" evidence="5">
    <location>
        <position position="243"/>
    </location>
</feature>
<keyword evidence="3 5" id="KW-0808">Transferase</keyword>
<comment type="catalytic activity">
    <reaction evidence="5">
        <text>N(2)-acetyl-L-ornithine + 2-oxoglutarate = N-acetyl-L-glutamate 5-semialdehyde + L-glutamate</text>
        <dbReference type="Rhea" id="RHEA:18049"/>
        <dbReference type="ChEBI" id="CHEBI:16810"/>
        <dbReference type="ChEBI" id="CHEBI:29123"/>
        <dbReference type="ChEBI" id="CHEBI:29985"/>
        <dbReference type="ChEBI" id="CHEBI:57805"/>
        <dbReference type="EC" id="2.6.1.11"/>
    </reaction>
</comment>
<sequence>MHAIMNTYGRLPVTFTHGKGCWLYDTEGRKYLDALTGIAVCGLGHAHPAVTAAIQEQAGQLVHTSNLYGIGRQQELAENLTRISGMDNVFFSNSGAEANEAAIKIARKYGHQKGISEPVIVVMTKAFHGRTMATLTATGNAKAQEGFGPLLNGFVRVPYMDDDAIRAVVRANPNIVAVMLEPVQGEGGLATAGEDYIKAVRDICDQNDLLMLVDEIQTGNGRTGSYFCYQQFGITPDVVTTAKGLGNGVPIGACLARGKAAEVLQPGSHGSTYGGNPLACAAANAVVTTIENEKLAENAAHMGNYLASAFNVRLQDNPLFSEIRGRGLMMGIVLKKDCTELMAKGTEKGLLLNVTSGNVIRLLPPLTLTEEEADLIVEGVMELIHELNE</sequence>
<dbReference type="SUPFAM" id="SSF53383">
    <property type="entry name" value="PLP-dependent transferases"/>
    <property type="match status" value="1"/>
</dbReference>